<evidence type="ECO:0000313" key="4">
    <source>
        <dbReference type="Proteomes" id="UP000188855"/>
    </source>
</evidence>
<accession>A0A0D8WKG5</accession>
<proteinExistence type="predicted"/>
<evidence type="ECO:0000313" key="3">
    <source>
        <dbReference type="EMBL" id="STG54105.1"/>
    </source>
</evidence>
<dbReference type="AlphaFoldDB" id="A0A0D8WKG5"/>
<dbReference type="EMBL" id="CAUZHL010000002">
    <property type="protein sequence ID" value="CAK1208704.1"/>
    <property type="molecule type" value="Genomic_DNA"/>
</dbReference>
<dbReference type="Proteomes" id="UP001190091">
    <property type="component" value="Unassembled WGS sequence"/>
</dbReference>
<reference evidence="2 4" key="1">
    <citation type="submission" date="2016-10" db="EMBL/GenBank/DDBJ databases">
        <title>Whole genome sequences of antibiotic resistant commensal Escherichia coli from healthy Australian adults.</title>
        <authorList>
            <person name="Moran R.A."/>
            <person name="Anantham S."/>
            <person name="Nigro S.J."/>
            <person name="Holt K.E."/>
            <person name="Hall R.M."/>
        </authorList>
    </citation>
    <scope>NUCLEOTIDE SEQUENCE [LARGE SCALE GENOMIC DNA]</scope>
    <source>
        <strain evidence="2 4">2.3-R4</strain>
    </source>
</reference>
<reference evidence="1" key="3">
    <citation type="submission" date="2023-10" db="EMBL/GenBank/DDBJ databases">
        <authorList>
            <person name="Leclercq S."/>
        </authorList>
    </citation>
    <scope>NUCLEOTIDE SEQUENCE</scope>
    <source>
        <strain evidence="1">F848</strain>
    </source>
</reference>
<dbReference type="Proteomes" id="UP000188855">
    <property type="component" value="Unassembled WGS sequence"/>
</dbReference>
<evidence type="ECO:0000313" key="2">
    <source>
        <dbReference type="EMBL" id="OOK21299.1"/>
    </source>
</evidence>
<protein>
    <submittedName>
        <fullName evidence="3">Uncharacterized protein</fullName>
    </submittedName>
</protein>
<dbReference type="EMBL" id="UGAW01000001">
    <property type="protein sequence ID" value="STG54105.1"/>
    <property type="molecule type" value="Genomic_DNA"/>
</dbReference>
<dbReference type="Proteomes" id="UP000254817">
    <property type="component" value="Unassembled WGS sequence"/>
</dbReference>
<sequence length="41" mass="4655">MSVFMSWLILILAIICAVGIMRVINSINTIESLFTGDKRRK</sequence>
<dbReference type="RefSeq" id="WP_024211217.1">
    <property type="nucleotide sequence ID" value="NZ_AP027520.1"/>
</dbReference>
<evidence type="ECO:0000313" key="5">
    <source>
        <dbReference type="Proteomes" id="UP000254817"/>
    </source>
</evidence>
<dbReference type="EMBL" id="MPAF01000158">
    <property type="protein sequence ID" value="OOK21299.1"/>
    <property type="molecule type" value="Genomic_DNA"/>
</dbReference>
<organism evidence="3 5">
    <name type="scientific">Escherichia coli</name>
    <dbReference type="NCBI Taxonomy" id="562"/>
    <lineage>
        <taxon>Bacteria</taxon>
        <taxon>Pseudomonadati</taxon>
        <taxon>Pseudomonadota</taxon>
        <taxon>Gammaproteobacteria</taxon>
        <taxon>Enterobacterales</taxon>
        <taxon>Enterobacteriaceae</taxon>
        <taxon>Escherichia</taxon>
    </lineage>
</organism>
<name>A0A0D8WKG5_ECOLX</name>
<gene>
    <name evidence="2" type="ORF">BMT91_26575</name>
    <name evidence="1" type="ORF">FGAF848_13410</name>
    <name evidence="3" type="ORF">NCTC11112_04678</name>
</gene>
<reference evidence="3 5" key="2">
    <citation type="submission" date="2018-06" db="EMBL/GenBank/DDBJ databases">
        <authorList>
            <consortium name="Pathogen Informatics"/>
            <person name="Doyle S."/>
        </authorList>
    </citation>
    <scope>NUCLEOTIDE SEQUENCE [LARGE SCALE GENOMIC DNA]</scope>
    <source>
        <strain evidence="3 5">NCTC11112</strain>
    </source>
</reference>
<evidence type="ECO:0000313" key="1">
    <source>
        <dbReference type="EMBL" id="CAK1208704.1"/>
    </source>
</evidence>